<dbReference type="Gene3D" id="2.170.130.10">
    <property type="entry name" value="TonB-dependent receptor, plug domain"/>
    <property type="match status" value="1"/>
</dbReference>
<evidence type="ECO:0000313" key="15">
    <source>
        <dbReference type="EMBL" id="EKF43464.1"/>
    </source>
</evidence>
<evidence type="ECO:0000313" key="16">
    <source>
        <dbReference type="Proteomes" id="UP000007374"/>
    </source>
</evidence>
<evidence type="ECO:0000259" key="14">
    <source>
        <dbReference type="Pfam" id="PF07715"/>
    </source>
</evidence>
<dbReference type="Pfam" id="PF00593">
    <property type="entry name" value="TonB_dep_Rec_b-barrel"/>
    <property type="match status" value="1"/>
</dbReference>
<dbReference type="InterPro" id="IPR012910">
    <property type="entry name" value="Plug_dom"/>
</dbReference>
<organism evidence="15 16">
    <name type="scientific">Nitratireductor indicus C115</name>
    <dbReference type="NCBI Taxonomy" id="1231190"/>
    <lineage>
        <taxon>Bacteria</taxon>
        <taxon>Pseudomonadati</taxon>
        <taxon>Pseudomonadota</taxon>
        <taxon>Alphaproteobacteria</taxon>
        <taxon>Hyphomicrobiales</taxon>
        <taxon>Phyllobacteriaceae</taxon>
        <taxon>Nitratireductor</taxon>
    </lineage>
</organism>
<dbReference type="GO" id="GO:0009279">
    <property type="term" value="C:cell outer membrane"/>
    <property type="evidence" value="ECO:0007669"/>
    <property type="project" value="UniProtKB-SubCell"/>
</dbReference>
<comment type="subcellular location">
    <subcellularLocation>
        <location evidence="1 10">Cell outer membrane</location>
        <topology evidence="1 10">Multi-pass membrane protein</topology>
    </subcellularLocation>
</comment>
<evidence type="ECO:0000256" key="9">
    <source>
        <dbReference type="ARBA" id="ARBA00023237"/>
    </source>
</evidence>
<dbReference type="RefSeq" id="WP_009449658.1">
    <property type="nucleotide sequence ID" value="NZ_AMSI01000003.1"/>
</dbReference>
<dbReference type="SUPFAM" id="SSF56935">
    <property type="entry name" value="Porins"/>
    <property type="match status" value="1"/>
</dbReference>
<keyword evidence="2 10" id="KW-0813">Transport</keyword>
<dbReference type="PROSITE" id="PS52016">
    <property type="entry name" value="TONB_DEPENDENT_REC_3"/>
    <property type="match status" value="1"/>
</dbReference>
<dbReference type="PANTHER" id="PTHR30069:SF29">
    <property type="entry name" value="HEMOGLOBIN AND HEMOGLOBIN-HAPTOGLOBIN-BINDING PROTEIN 1-RELATED"/>
    <property type="match status" value="1"/>
</dbReference>
<comment type="similarity">
    <text evidence="10 11">Belongs to the TonB-dependent receptor family.</text>
</comment>
<dbReference type="eggNOG" id="COG4206">
    <property type="taxonomic scope" value="Bacteria"/>
</dbReference>
<evidence type="ECO:0000256" key="7">
    <source>
        <dbReference type="ARBA" id="ARBA00023136"/>
    </source>
</evidence>
<accession>K2NZU5</accession>
<evidence type="ECO:0000259" key="13">
    <source>
        <dbReference type="Pfam" id="PF00593"/>
    </source>
</evidence>
<dbReference type="OrthoDB" id="9760333at2"/>
<dbReference type="InterPro" id="IPR036942">
    <property type="entry name" value="Beta-barrel_TonB_sf"/>
</dbReference>
<keyword evidence="9 10" id="KW-0998">Cell outer membrane</keyword>
<evidence type="ECO:0000256" key="6">
    <source>
        <dbReference type="ARBA" id="ARBA00023077"/>
    </source>
</evidence>
<keyword evidence="3 10" id="KW-1134">Transmembrane beta strand</keyword>
<dbReference type="AlphaFoldDB" id="K2NZU5"/>
<dbReference type="PANTHER" id="PTHR30069">
    <property type="entry name" value="TONB-DEPENDENT OUTER MEMBRANE RECEPTOR"/>
    <property type="match status" value="1"/>
</dbReference>
<evidence type="ECO:0000256" key="5">
    <source>
        <dbReference type="ARBA" id="ARBA00022729"/>
    </source>
</evidence>
<dbReference type="CDD" id="cd01347">
    <property type="entry name" value="ligand_gated_channel"/>
    <property type="match status" value="1"/>
</dbReference>
<keyword evidence="16" id="KW-1185">Reference proteome</keyword>
<proteinExistence type="inferred from homology"/>
<comment type="caution">
    <text evidence="15">The sequence shown here is derived from an EMBL/GenBank/DDBJ whole genome shotgun (WGS) entry which is preliminary data.</text>
</comment>
<evidence type="ECO:0000256" key="2">
    <source>
        <dbReference type="ARBA" id="ARBA00022448"/>
    </source>
</evidence>
<dbReference type="Gene3D" id="2.40.170.20">
    <property type="entry name" value="TonB-dependent receptor, beta-barrel domain"/>
    <property type="match status" value="1"/>
</dbReference>
<evidence type="ECO:0000256" key="12">
    <source>
        <dbReference type="SAM" id="SignalP"/>
    </source>
</evidence>
<evidence type="ECO:0000256" key="10">
    <source>
        <dbReference type="PROSITE-ProRule" id="PRU01360"/>
    </source>
</evidence>
<evidence type="ECO:0000256" key="11">
    <source>
        <dbReference type="RuleBase" id="RU003357"/>
    </source>
</evidence>
<sequence>MHRTTRSIPLFLSVSTLALGLSASAINAQDFELGTIVVTPNRTPTELSKVGSTVEVVEKKEIEEQSLPLVIDYLTLLPGINLSPQGGMGKNTTMIMRGARGQYVKTLYNGIDISDVSAPTPQASFAHLMAGEVDRIEVLKGSQGMLYGSDAIAGVVNISTLGGVQMGVTHSVFGEAGSNKTFRGGYALDAGFERGQFGFSLSGVKTDGFSAAAAGTEDDGYRNVTGTINGRFDASEDLSFFANGLFINGRTEYDDAYPAPLYQLGDSDAYSTYHHYAGRVGADFKLFDGRLSNTVSAQISDISRKEYSSYPGTYDGRRVKLDYLGSLEVSPMLTVNFGADWERNHAETSAGIDKSVSMGGGWVEAVATPVDPLTVTLGLRHDEHSTYGGYTTWRATGSYRFEATGTRLHSSVGTGFRAPSLYELYAPFYGNADLEPETSVSFDVGVEQSFLDGKLTADLTYFMLNIDDFIGYDPVTYQNIQTEGTIRTRGVEASMAYAVTDWFDLAGSYTYTKATRPDGTREVRIPRHDIALSAVVRPAEKWEIAATGKIALDTVDGGELDDYFLLNAKVAYKPTENTELYLRAENILDQDYQVVRGYNTQGFSVFAGFKAKFAP</sequence>
<evidence type="ECO:0000256" key="3">
    <source>
        <dbReference type="ARBA" id="ARBA00022452"/>
    </source>
</evidence>
<gene>
    <name evidence="15" type="ORF">NA8A_05513</name>
</gene>
<keyword evidence="6 11" id="KW-0798">TonB box</keyword>
<dbReference type="InterPro" id="IPR037066">
    <property type="entry name" value="Plug_dom_sf"/>
</dbReference>
<evidence type="ECO:0000256" key="8">
    <source>
        <dbReference type="ARBA" id="ARBA00023170"/>
    </source>
</evidence>
<feature type="domain" description="TonB-dependent receptor plug" evidence="14">
    <location>
        <begin position="48"/>
        <end position="155"/>
    </location>
</feature>
<evidence type="ECO:0000256" key="1">
    <source>
        <dbReference type="ARBA" id="ARBA00004571"/>
    </source>
</evidence>
<dbReference type="InterPro" id="IPR000531">
    <property type="entry name" value="Beta-barrel_TonB"/>
</dbReference>
<feature type="signal peptide" evidence="12">
    <location>
        <begin position="1"/>
        <end position="28"/>
    </location>
</feature>
<dbReference type="Pfam" id="PF07715">
    <property type="entry name" value="Plug"/>
    <property type="match status" value="1"/>
</dbReference>
<keyword evidence="8 15" id="KW-0675">Receptor</keyword>
<dbReference type="GO" id="GO:0015344">
    <property type="term" value="F:siderophore uptake transmembrane transporter activity"/>
    <property type="evidence" value="ECO:0007669"/>
    <property type="project" value="TreeGrafter"/>
</dbReference>
<feature type="domain" description="TonB-dependent receptor-like beta-barrel" evidence="13">
    <location>
        <begin position="193"/>
        <end position="587"/>
    </location>
</feature>
<reference evidence="15 16" key="1">
    <citation type="journal article" date="2012" name="J. Bacteriol.">
        <title>Genome Sequence of Nitratireductor indicus Type Strain C115.</title>
        <authorList>
            <person name="Lai Q."/>
            <person name="Li G."/>
            <person name="Yu Z."/>
            <person name="Shao Z."/>
        </authorList>
    </citation>
    <scope>NUCLEOTIDE SEQUENCE [LARGE SCALE GENOMIC DNA]</scope>
    <source>
        <strain evidence="15 16">C115</strain>
    </source>
</reference>
<keyword evidence="5 12" id="KW-0732">Signal</keyword>
<name>K2NZU5_9HYPH</name>
<keyword evidence="4 10" id="KW-0812">Transmembrane</keyword>
<dbReference type="InterPro" id="IPR039426">
    <property type="entry name" value="TonB-dep_rcpt-like"/>
</dbReference>
<protein>
    <submittedName>
        <fullName evidence="15">TonB-dependent receptor</fullName>
    </submittedName>
</protein>
<evidence type="ECO:0000256" key="4">
    <source>
        <dbReference type="ARBA" id="ARBA00022692"/>
    </source>
</evidence>
<dbReference type="EMBL" id="AMSI01000003">
    <property type="protein sequence ID" value="EKF43464.1"/>
    <property type="molecule type" value="Genomic_DNA"/>
</dbReference>
<dbReference type="STRING" id="721133.SAMN05216176_101202"/>
<feature type="chain" id="PRO_5003865962" evidence="12">
    <location>
        <begin position="29"/>
        <end position="615"/>
    </location>
</feature>
<dbReference type="Proteomes" id="UP000007374">
    <property type="component" value="Unassembled WGS sequence"/>
</dbReference>
<dbReference type="GO" id="GO:0044718">
    <property type="term" value="P:siderophore transmembrane transport"/>
    <property type="evidence" value="ECO:0007669"/>
    <property type="project" value="TreeGrafter"/>
</dbReference>
<keyword evidence="7 10" id="KW-0472">Membrane</keyword>
<dbReference type="PATRIC" id="fig|1231190.3.peg.1156"/>